<evidence type="ECO:0000256" key="5">
    <source>
        <dbReference type="ARBA" id="ARBA00022692"/>
    </source>
</evidence>
<dbReference type="Proteomes" id="UP000626026">
    <property type="component" value="Unassembled WGS sequence"/>
</dbReference>
<keyword evidence="13" id="KW-0456">Lyase</keyword>
<evidence type="ECO:0000256" key="6">
    <source>
        <dbReference type="ARBA" id="ARBA00022748"/>
    </source>
</evidence>
<feature type="transmembrane region" description="Helical" evidence="10">
    <location>
        <begin position="614"/>
        <end position="633"/>
    </location>
</feature>
<feature type="domain" description="Cytochrome c assembly protein" evidence="11">
    <location>
        <begin position="89"/>
        <end position="295"/>
    </location>
</feature>
<dbReference type="InterPro" id="IPR032523">
    <property type="entry name" value="CcmF_C"/>
</dbReference>
<dbReference type="RefSeq" id="WP_187783407.1">
    <property type="nucleotide sequence ID" value="NZ_JACTVA010000006.1"/>
</dbReference>
<feature type="transmembrane region" description="Helical" evidence="10">
    <location>
        <begin position="40"/>
        <end position="62"/>
    </location>
</feature>
<gene>
    <name evidence="13" type="ORF">IBL26_05210</name>
</gene>
<evidence type="ECO:0000259" key="12">
    <source>
        <dbReference type="Pfam" id="PF16327"/>
    </source>
</evidence>
<keyword evidence="3" id="KW-1003">Cell membrane</keyword>
<dbReference type="PANTHER" id="PTHR43653:SF1">
    <property type="entry name" value="CYTOCHROME C-TYPE BIOGENESIS PROTEIN CCMF"/>
    <property type="match status" value="1"/>
</dbReference>
<accession>A0ABR7RI35</accession>
<dbReference type="GO" id="GO:0016829">
    <property type="term" value="F:lyase activity"/>
    <property type="evidence" value="ECO:0007669"/>
    <property type="project" value="UniProtKB-KW"/>
</dbReference>
<feature type="transmembrane region" description="Helical" evidence="10">
    <location>
        <begin position="125"/>
        <end position="144"/>
    </location>
</feature>
<feature type="domain" description="Cytochrome c-type biogenesis protein CcmF C-terminal" evidence="12">
    <location>
        <begin position="315"/>
        <end position="636"/>
    </location>
</feature>
<evidence type="ECO:0000256" key="4">
    <source>
        <dbReference type="ARBA" id="ARBA00022519"/>
    </source>
</evidence>
<feature type="transmembrane region" description="Helical" evidence="10">
    <location>
        <begin position="175"/>
        <end position="195"/>
    </location>
</feature>
<evidence type="ECO:0000256" key="1">
    <source>
        <dbReference type="ARBA" id="ARBA00004429"/>
    </source>
</evidence>
<feature type="transmembrane region" description="Helical" evidence="10">
    <location>
        <begin position="425"/>
        <end position="444"/>
    </location>
</feature>
<keyword evidence="14" id="KW-1185">Reference proteome</keyword>
<keyword evidence="6" id="KW-0201">Cytochrome c-type biogenesis</keyword>
<comment type="subcellular location">
    <subcellularLocation>
        <location evidence="1">Cell inner membrane</location>
        <topology evidence="1">Multi-pass membrane protein</topology>
    </subcellularLocation>
</comment>
<keyword evidence="8 10" id="KW-0472">Membrane</keyword>
<feature type="transmembrane region" description="Helical" evidence="10">
    <location>
        <begin position="312"/>
        <end position="331"/>
    </location>
</feature>
<dbReference type="InterPro" id="IPR002541">
    <property type="entry name" value="Cyt_c_assembly"/>
</dbReference>
<keyword evidence="5 10" id="KW-0812">Transmembrane</keyword>
<feature type="transmembrane region" description="Helical" evidence="10">
    <location>
        <begin position="96"/>
        <end position="113"/>
    </location>
</feature>
<feature type="transmembrane region" description="Helical" evidence="10">
    <location>
        <begin position="490"/>
        <end position="514"/>
    </location>
</feature>
<dbReference type="PANTHER" id="PTHR43653">
    <property type="entry name" value="CYTOCHROME C ASSEMBLY PROTEIN-RELATED"/>
    <property type="match status" value="1"/>
</dbReference>
<keyword evidence="7 10" id="KW-1133">Transmembrane helix</keyword>
<organism evidence="13 14">
    <name type="scientific">Teichococcus aerophilus</name>
    <dbReference type="NCBI Taxonomy" id="1224513"/>
    <lineage>
        <taxon>Bacteria</taxon>
        <taxon>Pseudomonadati</taxon>
        <taxon>Pseudomonadota</taxon>
        <taxon>Alphaproteobacteria</taxon>
        <taxon>Acetobacterales</taxon>
        <taxon>Roseomonadaceae</taxon>
        <taxon>Roseomonas</taxon>
    </lineage>
</organism>
<evidence type="ECO:0000313" key="14">
    <source>
        <dbReference type="Proteomes" id="UP000626026"/>
    </source>
</evidence>
<comment type="function">
    <text evidence="9">Required for the biogenesis of c-type cytochromes. Possible subunit of a heme lyase.</text>
</comment>
<feature type="transmembrane region" description="Helical" evidence="10">
    <location>
        <begin position="450"/>
        <end position="469"/>
    </location>
</feature>
<name>A0ABR7RI35_9PROT</name>
<comment type="caution">
    <text evidence="13">The sequence shown here is derived from an EMBL/GenBank/DDBJ whole genome shotgun (WGS) entry which is preliminary data.</text>
</comment>
<evidence type="ECO:0000256" key="9">
    <source>
        <dbReference type="ARBA" id="ARBA00037230"/>
    </source>
</evidence>
<dbReference type="InterPro" id="IPR003568">
    <property type="entry name" value="Cyt_c_biogenesis_CcmF"/>
</dbReference>
<dbReference type="NCBIfam" id="TIGR00353">
    <property type="entry name" value="nrfE"/>
    <property type="match status" value="1"/>
</dbReference>
<feature type="transmembrane region" description="Helical" evidence="10">
    <location>
        <begin position="394"/>
        <end position="413"/>
    </location>
</feature>
<proteinExistence type="inferred from homology"/>
<evidence type="ECO:0000259" key="11">
    <source>
        <dbReference type="Pfam" id="PF01578"/>
    </source>
</evidence>
<evidence type="ECO:0000256" key="3">
    <source>
        <dbReference type="ARBA" id="ARBA00022475"/>
    </source>
</evidence>
<evidence type="ECO:0000313" key="13">
    <source>
        <dbReference type="EMBL" id="MBC9206225.1"/>
    </source>
</evidence>
<dbReference type="PRINTS" id="PR01410">
    <property type="entry name" value="CCBIOGENESIS"/>
</dbReference>
<feature type="transmembrane region" description="Helical" evidence="10">
    <location>
        <begin position="6"/>
        <end position="28"/>
    </location>
</feature>
<feature type="transmembrane region" description="Helical" evidence="10">
    <location>
        <begin position="249"/>
        <end position="266"/>
    </location>
</feature>
<feature type="transmembrane region" description="Helical" evidence="10">
    <location>
        <begin position="352"/>
        <end position="374"/>
    </location>
</feature>
<evidence type="ECO:0000256" key="10">
    <source>
        <dbReference type="SAM" id="Phobius"/>
    </source>
</evidence>
<feature type="transmembrane region" description="Helical" evidence="10">
    <location>
        <begin position="273"/>
        <end position="292"/>
    </location>
</feature>
<evidence type="ECO:0000256" key="2">
    <source>
        <dbReference type="ARBA" id="ARBA00009186"/>
    </source>
</evidence>
<dbReference type="InterPro" id="IPR003567">
    <property type="entry name" value="Cyt_c_biogenesis"/>
</dbReference>
<evidence type="ECO:0000256" key="7">
    <source>
        <dbReference type="ARBA" id="ARBA00022989"/>
    </source>
</evidence>
<comment type="similarity">
    <text evidence="2">Belongs to the CcmF/CycK/Ccl1/NrfE/CcsA family.</text>
</comment>
<sequence length="656" mass="69207">MIAELGHFALALAMALALAQSVLPLWGAARGDARLMASGAPLALGMLLACLAAFGALLYVFAVNDTSVAGVVQNSHSAKPMLYKLAGSWGNHEGSMVLWVLILALCGGAVAAFGRRLPSALQARVLGVLGLVAVGFLAFILATSNPFNRVWPPPADGNGLNPVLQDPGLAFHPPLLYLGYVGFAVTFAFAVAALLEGRVDAAWGRWVRPWALAAWAFLTLGIALGSWWAYYELGWGGYWFWDPVENASLLPWLAGTALLHSAIVVEKREALKVWTVLLALLAFALSLLGTFLVRSGVLNSVHAFANDPERGVFILVLLAIYIGGAFALFAWRAPSMAPTGVFAPLSREGGLVLNNLLLCSMAAVVLTGTLWPMFADLLFQQKISVGPPFFNTAILPLAVPLVLAMAAGPLLPWKRAKLWPVLQRLWWAALLAGAALALCFFLAGARIGPALGFGAAAWLIAGAAADIIDRIALFRRPSAALSRARGLPRAAWGAAMAHAGLGVSIAGMAGMGLATDKLVALAPGGSTTLAGYEWRLDQVGDVVGPNWTARRATVTVRRDGATVTIMHPERRFFALARMTTTEAAIHTTWLSDLYLVLGEEEGGRAVLRIHHNPMAPWIWLGAAFMALGGGISLSDRRVRVSAPGAKRATGAAGAPA</sequence>
<dbReference type="EMBL" id="JACTVA010000006">
    <property type="protein sequence ID" value="MBC9206225.1"/>
    <property type="molecule type" value="Genomic_DNA"/>
</dbReference>
<reference evidence="13 14" key="1">
    <citation type="journal article" date="2013" name="Int. J. Syst. Evol. Microbiol.">
        <title>Roseomonas aerophila sp. nov., isolated from air.</title>
        <authorList>
            <person name="Kim S.J."/>
            <person name="Weon H.Y."/>
            <person name="Ahn J.H."/>
            <person name="Hong S.B."/>
            <person name="Seok S.J."/>
            <person name="Whang K.S."/>
            <person name="Kwon S.W."/>
        </authorList>
    </citation>
    <scope>NUCLEOTIDE SEQUENCE [LARGE SCALE GENOMIC DNA]</scope>
    <source>
        <strain evidence="13 14">NBRC 108923</strain>
    </source>
</reference>
<dbReference type="Pfam" id="PF16327">
    <property type="entry name" value="CcmF_C"/>
    <property type="match status" value="1"/>
</dbReference>
<dbReference type="Pfam" id="PF01578">
    <property type="entry name" value="Cytochrom_C_asm"/>
    <property type="match status" value="1"/>
</dbReference>
<dbReference type="NCBIfam" id="NF007691">
    <property type="entry name" value="PRK10369.1"/>
    <property type="match status" value="1"/>
</dbReference>
<feature type="transmembrane region" description="Helical" evidence="10">
    <location>
        <begin position="207"/>
        <end position="229"/>
    </location>
</feature>
<protein>
    <submittedName>
        <fullName evidence="13">Heme lyase CcmF/NrfE family subunit</fullName>
    </submittedName>
</protein>
<dbReference type="PRINTS" id="PR01411">
    <property type="entry name" value="CCMFBIOGNSIS"/>
</dbReference>
<keyword evidence="4" id="KW-0997">Cell inner membrane</keyword>
<evidence type="ECO:0000256" key="8">
    <source>
        <dbReference type="ARBA" id="ARBA00023136"/>
    </source>
</evidence>